<evidence type="ECO:0000259" key="1">
    <source>
        <dbReference type="Pfam" id="PF03781"/>
    </source>
</evidence>
<dbReference type="InterPro" id="IPR005532">
    <property type="entry name" value="SUMF_dom"/>
</dbReference>
<dbReference type="KEGG" id="ssm:Spirs_0658"/>
<feature type="domain" description="Sulfatase-modifying factor enzyme-like" evidence="1">
    <location>
        <begin position="138"/>
        <end position="396"/>
    </location>
</feature>
<organism evidence="3 4">
    <name type="scientific">Sediminispirochaeta smaragdinae (strain DSM 11293 / JCM 15392 / SEBR 4228)</name>
    <name type="common">Spirochaeta smaragdinae</name>
    <dbReference type="NCBI Taxonomy" id="573413"/>
    <lineage>
        <taxon>Bacteria</taxon>
        <taxon>Pseudomonadati</taxon>
        <taxon>Spirochaetota</taxon>
        <taxon>Spirochaetia</taxon>
        <taxon>Spirochaetales</taxon>
        <taxon>Spirochaetaceae</taxon>
        <taxon>Sediminispirochaeta</taxon>
    </lineage>
</organism>
<proteinExistence type="predicted"/>
<dbReference type="eggNOG" id="COG1262">
    <property type="taxonomic scope" value="Bacteria"/>
</dbReference>
<dbReference type="AlphaFoldDB" id="E1RBR8"/>
<name>E1RBR8_SEDSS</name>
<dbReference type="Proteomes" id="UP000002318">
    <property type="component" value="Chromosome"/>
</dbReference>
<dbReference type="SUPFAM" id="SSF56436">
    <property type="entry name" value="C-type lectin-like"/>
    <property type="match status" value="1"/>
</dbReference>
<dbReference type="InterPro" id="IPR044060">
    <property type="entry name" value="Bacterial_rp_domain"/>
</dbReference>
<dbReference type="STRING" id="573413.Spirs_0658"/>
<dbReference type="GO" id="GO:0120147">
    <property type="term" value="F:formylglycine-generating oxidase activity"/>
    <property type="evidence" value="ECO:0007669"/>
    <property type="project" value="TreeGrafter"/>
</dbReference>
<reference evidence="3 4" key="1">
    <citation type="journal article" date="2010" name="Stand. Genomic Sci.">
        <title>Complete genome sequence of Spirochaeta smaragdinae type strain (SEBR 4228).</title>
        <authorList>
            <person name="Mavromatis K."/>
            <person name="Yasawong M."/>
            <person name="Chertkov O."/>
            <person name="Lapidus A."/>
            <person name="Lucas S."/>
            <person name="Nolan M."/>
            <person name="Del Rio T.G."/>
            <person name="Tice H."/>
            <person name="Cheng J.F."/>
            <person name="Pitluck S."/>
            <person name="Liolios K."/>
            <person name="Ivanova N."/>
            <person name="Tapia R."/>
            <person name="Han C."/>
            <person name="Bruce D."/>
            <person name="Goodwin L."/>
            <person name="Pati A."/>
            <person name="Chen A."/>
            <person name="Palaniappan K."/>
            <person name="Land M."/>
            <person name="Hauser L."/>
            <person name="Chang Y.J."/>
            <person name="Jeffries C.D."/>
            <person name="Detter J.C."/>
            <person name="Rohde M."/>
            <person name="Brambilla E."/>
            <person name="Spring S."/>
            <person name="Goker M."/>
            <person name="Sikorski J."/>
            <person name="Woyke T."/>
            <person name="Bristow J."/>
            <person name="Eisen J.A."/>
            <person name="Markowitz V."/>
            <person name="Hugenholtz P."/>
            <person name="Klenk H.P."/>
            <person name="Kyrpides N.C."/>
        </authorList>
    </citation>
    <scope>NUCLEOTIDE SEQUENCE [LARGE SCALE GENOMIC DNA]</scope>
    <source>
        <strain evidence="4">DSM 11293 / JCM 15392 / SEBR 4228</strain>
    </source>
</reference>
<dbReference type="Gene3D" id="3.90.1580.10">
    <property type="entry name" value="paralog of FGE (formylglycine-generating enzyme)"/>
    <property type="match status" value="1"/>
</dbReference>
<sequence>MKKLLLTMSAVTGILLSAGCPLPTHRGDTSGDVTPQRYAITVNSTGEVNGEKVTASVSEATEGTIVTLSATLDSSTRKVSFSTSESGITPHTIFTTNCKTTFIMPAKSLAITATFADKPSAATPDNRTANTVSFNMHYVHSGTFTMGEDMTTPAPEITLTKDFWMGETEITQGLWEAVWGLTWPGTAPAEVPGDGDSYPAYNVNWYDAVAFCNLLTQADDSIATTELVYYSDADKKTAYTKEDAKNNVPVYVDWSKTGYRLPTEAEWEYTARYKDADNSVWNGGDHVSGGPEYTNPEIENYGWFNENSHEKCYEVKRLTANALGLYDMSGNINEWCYDWIASYKPISQSDPVGPENGTRRILRGGSWSFGEEYMRVGNRYNYTPSARYSTFGFRLCRTAY</sequence>
<dbReference type="InterPro" id="IPR051043">
    <property type="entry name" value="Sulfatase_Mod_Factor_Kinase"/>
</dbReference>
<dbReference type="Pfam" id="PF18998">
    <property type="entry name" value="Flg_new_2"/>
    <property type="match status" value="1"/>
</dbReference>
<evidence type="ECO:0000313" key="4">
    <source>
        <dbReference type="Proteomes" id="UP000002318"/>
    </source>
</evidence>
<dbReference type="OrthoDB" id="9812707at2"/>
<dbReference type="PANTHER" id="PTHR23150:SF19">
    <property type="entry name" value="FORMYLGLYCINE-GENERATING ENZYME"/>
    <property type="match status" value="1"/>
</dbReference>
<evidence type="ECO:0000313" key="3">
    <source>
        <dbReference type="EMBL" id="ADK79798.1"/>
    </source>
</evidence>
<keyword evidence="4" id="KW-1185">Reference proteome</keyword>
<dbReference type="InterPro" id="IPR042095">
    <property type="entry name" value="SUMF_sf"/>
</dbReference>
<dbReference type="PROSITE" id="PS51257">
    <property type="entry name" value="PROKAR_LIPOPROTEIN"/>
    <property type="match status" value="1"/>
</dbReference>
<dbReference type="Pfam" id="PF03781">
    <property type="entry name" value="FGE-sulfatase"/>
    <property type="match status" value="1"/>
</dbReference>
<feature type="domain" description="Bacterial repeat" evidence="2">
    <location>
        <begin position="41"/>
        <end position="118"/>
    </location>
</feature>
<dbReference type="EMBL" id="CP002116">
    <property type="protein sequence ID" value="ADK79798.1"/>
    <property type="molecule type" value="Genomic_DNA"/>
</dbReference>
<dbReference type="PANTHER" id="PTHR23150">
    <property type="entry name" value="SULFATASE MODIFYING FACTOR 1, 2"/>
    <property type="match status" value="1"/>
</dbReference>
<protein>
    <recommendedName>
        <fullName evidence="5">Sulfatase-modifying factor enzyme domain-containing protein</fullName>
    </recommendedName>
</protein>
<gene>
    <name evidence="3" type="ordered locus">Spirs_0658</name>
</gene>
<dbReference type="InterPro" id="IPR016187">
    <property type="entry name" value="CTDL_fold"/>
</dbReference>
<dbReference type="HOGENOM" id="CLU_012431_1_3_12"/>
<accession>E1RBR8</accession>
<dbReference type="RefSeq" id="WP_013253262.1">
    <property type="nucleotide sequence ID" value="NC_014364.1"/>
</dbReference>
<evidence type="ECO:0000259" key="2">
    <source>
        <dbReference type="Pfam" id="PF18998"/>
    </source>
</evidence>
<evidence type="ECO:0008006" key="5">
    <source>
        <dbReference type="Google" id="ProtNLM"/>
    </source>
</evidence>